<keyword evidence="8 9" id="KW-0119">Carbohydrate metabolism</keyword>
<comment type="subunit">
    <text evidence="9">Homotetramer.</text>
</comment>
<dbReference type="InterPro" id="IPR056818">
    <property type="entry name" value="GlmU/GlgC-like_hexapep"/>
</dbReference>
<reference evidence="12 13" key="1">
    <citation type="journal article" date="2022" name="Environ. Microbiol. Rep.">
        <title>Eco-phylogenetic analyses reveal divergent evolution of vitamin B12 metabolism in the marine bacterial family 'Psychromonadaceae'.</title>
        <authorList>
            <person name="Jin X."/>
            <person name="Yang Y."/>
            <person name="Cao H."/>
            <person name="Gao B."/>
            <person name="Zhao Z."/>
        </authorList>
    </citation>
    <scope>NUCLEOTIDE SEQUENCE [LARGE SCALE GENOMIC DNA]</scope>
    <source>
        <strain evidence="12 13">MKS20</strain>
    </source>
</reference>
<accession>A0ABS8WDD4</accession>
<dbReference type="InterPro" id="IPR023049">
    <property type="entry name" value="GlgC_bac"/>
</dbReference>
<feature type="binding site" evidence="9">
    <location>
        <position position="96"/>
    </location>
    <ligand>
        <name>alpha-D-glucose 1-phosphate</name>
        <dbReference type="ChEBI" id="CHEBI:58601"/>
    </ligand>
</feature>
<keyword evidence="13" id="KW-1185">Reference proteome</keyword>
<feature type="site" description="Could play a key role in the communication between the regulatory and the substrate sites" evidence="9">
    <location>
        <position position="95"/>
    </location>
</feature>
<dbReference type="CDD" id="cd04651">
    <property type="entry name" value="LbH_G1P_AT_C"/>
    <property type="match status" value="1"/>
</dbReference>
<evidence type="ECO:0000256" key="9">
    <source>
        <dbReference type="HAMAP-Rule" id="MF_00624"/>
    </source>
</evidence>
<dbReference type="PROSITE" id="PS00810">
    <property type="entry name" value="ADP_GLC_PYROPHOSPH_3"/>
    <property type="match status" value="1"/>
</dbReference>
<evidence type="ECO:0000259" key="10">
    <source>
        <dbReference type="Pfam" id="PF00483"/>
    </source>
</evidence>
<keyword evidence="2 9" id="KW-0321">Glycogen metabolism</keyword>
<dbReference type="NCBIfam" id="NF002023">
    <property type="entry name" value="PRK00844.1"/>
    <property type="match status" value="1"/>
</dbReference>
<feature type="domain" description="Nucleotidyl transferase" evidence="10">
    <location>
        <begin position="6"/>
        <end position="275"/>
    </location>
</feature>
<dbReference type="CDD" id="cd02508">
    <property type="entry name" value="ADP_Glucose_PP"/>
    <property type="match status" value="1"/>
</dbReference>
<dbReference type="SUPFAM" id="SSF51161">
    <property type="entry name" value="Trimeric LpxA-like enzymes"/>
    <property type="match status" value="1"/>
</dbReference>
<dbReference type="GO" id="GO:0008878">
    <property type="term" value="F:glucose-1-phosphate adenylyltransferase activity"/>
    <property type="evidence" value="ECO:0007669"/>
    <property type="project" value="UniProtKB-EC"/>
</dbReference>
<evidence type="ECO:0000259" key="11">
    <source>
        <dbReference type="Pfam" id="PF24894"/>
    </source>
</evidence>
<evidence type="ECO:0000256" key="5">
    <source>
        <dbReference type="ARBA" id="ARBA00022741"/>
    </source>
</evidence>
<dbReference type="PROSITE" id="PS00808">
    <property type="entry name" value="ADP_GLC_PYROPHOSPH_1"/>
    <property type="match status" value="1"/>
</dbReference>
<gene>
    <name evidence="9 12" type="primary">glgC</name>
    <name evidence="12" type="ORF">K6Y31_15915</name>
</gene>
<dbReference type="InterPro" id="IPR011004">
    <property type="entry name" value="Trimer_LpxA-like_sf"/>
</dbReference>
<comment type="similarity">
    <text evidence="1 9">Belongs to the bacterial/plant glucose-1-phosphate adenylyltransferase family.</text>
</comment>
<dbReference type="EC" id="2.7.7.27" evidence="9"/>
<dbReference type="InterPro" id="IPR011831">
    <property type="entry name" value="ADP-Glc_PPase"/>
</dbReference>
<evidence type="ECO:0000256" key="6">
    <source>
        <dbReference type="ARBA" id="ARBA00022840"/>
    </source>
</evidence>
<evidence type="ECO:0000256" key="4">
    <source>
        <dbReference type="ARBA" id="ARBA00022695"/>
    </source>
</evidence>
<dbReference type="InterPro" id="IPR005835">
    <property type="entry name" value="NTP_transferase_dom"/>
</dbReference>
<dbReference type="PROSITE" id="PS00809">
    <property type="entry name" value="ADP_GLC_PYROPHOSPH_2"/>
    <property type="match status" value="1"/>
</dbReference>
<organism evidence="12 13">
    <name type="scientific">Motilimonas cestriensis</name>
    <dbReference type="NCBI Taxonomy" id="2742685"/>
    <lineage>
        <taxon>Bacteria</taxon>
        <taxon>Pseudomonadati</taxon>
        <taxon>Pseudomonadota</taxon>
        <taxon>Gammaproteobacteria</taxon>
        <taxon>Alteromonadales</taxon>
        <taxon>Alteromonadales genera incertae sedis</taxon>
        <taxon>Motilimonas</taxon>
    </lineage>
</organism>
<dbReference type="EMBL" id="JAIMJA010000017">
    <property type="protein sequence ID" value="MCE2596288.1"/>
    <property type="molecule type" value="Genomic_DNA"/>
</dbReference>
<keyword evidence="3 9" id="KW-0808">Transferase</keyword>
<dbReference type="Gene3D" id="3.90.550.10">
    <property type="entry name" value="Spore Coat Polysaccharide Biosynthesis Protein SpsA, Chain A"/>
    <property type="match status" value="1"/>
</dbReference>
<dbReference type="InterPro" id="IPR005836">
    <property type="entry name" value="ADP_Glu_pyroP_CS"/>
</dbReference>
<evidence type="ECO:0000256" key="8">
    <source>
        <dbReference type="ARBA" id="ARBA00023277"/>
    </source>
</evidence>
<keyword evidence="7 9" id="KW-0320">Glycogen biosynthesis</keyword>
<comment type="function">
    <text evidence="9">Involved in the biosynthesis of ADP-glucose, a building block required for the elongation reactions to produce glycogen. Catalyzes the reaction between ATP and alpha-D-glucose 1-phosphate (G1P) to produce pyrophosphate and ADP-Glc.</text>
</comment>
<dbReference type="Pfam" id="PF24894">
    <property type="entry name" value="Hexapep_GlmU"/>
    <property type="match status" value="1"/>
</dbReference>
<keyword evidence="4 9" id="KW-0548">Nucleotidyltransferase</keyword>
<dbReference type="InterPro" id="IPR029044">
    <property type="entry name" value="Nucleotide-diphossugar_trans"/>
</dbReference>
<comment type="pathway">
    <text evidence="9">Glycan biosynthesis; glycogen biosynthesis.</text>
</comment>
<dbReference type="Pfam" id="PF00483">
    <property type="entry name" value="NTP_transferase"/>
    <property type="match status" value="1"/>
</dbReference>
<evidence type="ECO:0000256" key="2">
    <source>
        <dbReference type="ARBA" id="ARBA00022600"/>
    </source>
</evidence>
<dbReference type="NCBIfam" id="NF001947">
    <property type="entry name" value="PRK00725.1"/>
    <property type="match status" value="1"/>
</dbReference>
<dbReference type="Gene3D" id="2.160.10.10">
    <property type="entry name" value="Hexapeptide repeat proteins"/>
    <property type="match status" value="1"/>
</dbReference>
<dbReference type="PANTHER" id="PTHR43523">
    <property type="entry name" value="GLUCOSE-1-PHOSPHATE ADENYLYLTRANSFERASE-RELATED"/>
    <property type="match status" value="1"/>
</dbReference>
<sequence length="407" mass="45650">MAGILAMILAGGEGKRLHPLTETRSKPAVPFGGSYRLLDFALNNFVNADILKIYVLTQFKSQSLNIHLRQAWHLSGITDRFIDPVPAQQRVGKRWYDGTADAIYQNDKSIESNEPDQVCIFGSDHIYKMDIRQMVDFHKRKEADLTVAAIKVTKDQAYHFGIIEVDENGCMIGFQEKPSVEEAKTIPGDPEHVLASMGNYIFETDTLLSELRRDADLEDSEHDFGKDIIPHLYPQGKVFVYNFNENKIAGEPDAVYWRDVGTLDAYWEAHMDLLDDEAPFSLYNRKWPLHTYHPPLPPATFKDSDGYKTKVSQSLLSAGCFILGTVIERSVLGFHSHIRSGSKITETVMLGSVKIGEGCRITRAIIDKNVEIAPGTIIGEDIEQDRARFTVSENGIVVIAKNSKVGF</sequence>
<protein>
    <recommendedName>
        <fullName evidence="9">Glucose-1-phosphate adenylyltransferase</fullName>
        <ecNumber evidence="9">2.7.7.27</ecNumber>
    </recommendedName>
    <alternativeName>
        <fullName evidence="9">ADP-glucose pyrophosphorylase</fullName>
        <shortName evidence="9">ADPGlc PPase</shortName>
    </alternativeName>
    <alternativeName>
        <fullName evidence="9">ADP-glucose synthase</fullName>
    </alternativeName>
</protein>
<feature type="site" description="Could play a key role in the communication between the regulatory and the substrate sites" evidence="9">
    <location>
        <position position="58"/>
    </location>
</feature>
<dbReference type="NCBIfam" id="TIGR02091">
    <property type="entry name" value="glgC"/>
    <property type="match status" value="1"/>
</dbReference>
<evidence type="ECO:0000313" key="12">
    <source>
        <dbReference type="EMBL" id="MCE2596288.1"/>
    </source>
</evidence>
<dbReference type="HAMAP" id="MF_00624">
    <property type="entry name" value="GlgC"/>
    <property type="match status" value="1"/>
</dbReference>
<dbReference type="PANTHER" id="PTHR43523:SF2">
    <property type="entry name" value="GLUCOSE-1-PHOSPHATE ADENYLYLTRANSFERASE"/>
    <property type="match status" value="1"/>
</dbReference>
<comment type="catalytic activity">
    <reaction evidence="9">
        <text>alpha-D-glucose 1-phosphate + ATP + H(+) = ADP-alpha-D-glucose + diphosphate</text>
        <dbReference type="Rhea" id="RHEA:12120"/>
        <dbReference type="ChEBI" id="CHEBI:15378"/>
        <dbReference type="ChEBI" id="CHEBI:30616"/>
        <dbReference type="ChEBI" id="CHEBI:33019"/>
        <dbReference type="ChEBI" id="CHEBI:57498"/>
        <dbReference type="ChEBI" id="CHEBI:58601"/>
        <dbReference type="EC" id="2.7.7.27"/>
    </reaction>
</comment>
<evidence type="ECO:0000313" key="13">
    <source>
        <dbReference type="Proteomes" id="UP001201273"/>
    </source>
</evidence>
<proteinExistence type="inferred from homology"/>
<name>A0ABS8WDD4_9GAMM</name>
<feature type="binding site" evidence="9">
    <location>
        <position position="161"/>
    </location>
    <ligand>
        <name>alpha-D-glucose 1-phosphate</name>
        <dbReference type="ChEBI" id="CHEBI:58601"/>
    </ligand>
</feature>
<comment type="caution">
    <text evidence="12">The sequence shown here is derived from an EMBL/GenBank/DDBJ whole genome shotgun (WGS) entry which is preliminary data.</text>
</comment>
<evidence type="ECO:0000256" key="1">
    <source>
        <dbReference type="ARBA" id="ARBA00010443"/>
    </source>
</evidence>
<keyword evidence="6 9" id="KW-0067">ATP-binding</keyword>
<feature type="binding site" evidence="9">
    <location>
        <position position="196"/>
    </location>
    <ligand>
        <name>alpha-D-glucose 1-phosphate</name>
        <dbReference type="ChEBI" id="CHEBI:58601"/>
    </ligand>
</feature>
<feature type="binding site" evidence="9">
    <location>
        <begin position="176"/>
        <end position="177"/>
    </location>
    <ligand>
        <name>alpha-D-glucose 1-phosphate</name>
        <dbReference type="ChEBI" id="CHEBI:58601"/>
    </ligand>
</feature>
<dbReference type="Proteomes" id="UP001201273">
    <property type="component" value="Unassembled WGS sequence"/>
</dbReference>
<dbReference type="SUPFAM" id="SSF53448">
    <property type="entry name" value="Nucleotide-diphospho-sugar transferases"/>
    <property type="match status" value="1"/>
</dbReference>
<evidence type="ECO:0000256" key="7">
    <source>
        <dbReference type="ARBA" id="ARBA00023056"/>
    </source>
</evidence>
<dbReference type="RefSeq" id="WP_233053933.1">
    <property type="nucleotide sequence ID" value="NZ_JAIMJA010000017.1"/>
</dbReference>
<feature type="domain" description="Glucose-1-phosphate adenylyltransferase/Bifunctional protein GlmU-like C-terminal hexapeptide" evidence="11">
    <location>
        <begin position="297"/>
        <end position="399"/>
    </location>
</feature>
<keyword evidence="5 9" id="KW-0547">Nucleotide-binding</keyword>
<evidence type="ECO:0000256" key="3">
    <source>
        <dbReference type="ARBA" id="ARBA00022679"/>
    </source>
</evidence>